<sequence length="266" mass="29182">MPRPPKCRRVEQFPGFTYFKPSGIPVTRLKEVVLSIEELEAVRLRDLSGMEHEDCAQKMSVSRPTFHRILASARQKIAEALVNGAALRIAGGNFKLAEYDLNCRKCGHNWRGTINFRRTLCPACSGRDWQRMELKSKPIYRGGAEVKIAMPYLKGKVNPHFGNSREFVIIEVEDGKIKGQNILSNENLHDHGGLAHLLKTEGVNVIITGGMGRPMANALYHEGFNVITGASGEVEEVAQEFLAGRLASGPTGCGCGCGGPHEHPHG</sequence>
<dbReference type="InterPro" id="IPR013324">
    <property type="entry name" value="RNA_pol_sigma_r3/r4-like"/>
</dbReference>
<dbReference type="InterPro" id="IPR002852">
    <property type="entry name" value="UPF0251"/>
</dbReference>
<dbReference type="SUPFAM" id="SSF53146">
    <property type="entry name" value="Nitrogenase accessory factor-like"/>
    <property type="match status" value="1"/>
</dbReference>
<reference evidence="5" key="1">
    <citation type="journal article" date="2015" name="MBio">
        <title>Genome-Resolved Metagenomic Analysis Reveals Roles for Candidate Phyla and Other Microbial Community Members in Biogeochemical Transformations in Oil Reservoirs.</title>
        <authorList>
            <person name="Hu P."/>
            <person name="Tom L."/>
            <person name="Singh A."/>
            <person name="Thomas B.C."/>
            <person name="Baker B.J."/>
            <person name="Piceno Y.M."/>
            <person name="Andersen G.L."/>
            <person name="Banfield J.F."/>
        </authorList>
    </citation>
    <scope>NUCLEOTIDE SEQUENCE [LARGE SCALE GENOMIC DNA]</scope>
</reference>
<dbReference type="Pfam" id="PF02579">
    <property type="entry name" value="Nitro_FeMo-Co"/>
    <property type="match status" value="1"/>
</dbReference>
<protein>
    <recommendedName>
        <fullName evidence="2">UPF0251 protein XD97_0505</fullName>
    </recommendedName>
</protein>
<dbReference type="AlphaFoldDB" id="A0A124FYS6"/>
<dbReference type="Gene3D" id="3.30.420.130">
    <property type="entry name" value="Dinitrogenase iron-molybdenum cofactor biosynthesis domain"/>
    <property type="match status" value="1"/>
</dbReference>
<evidence type="ECO:0000256" key="2">
    <source>
        <dbReference type="HAMAP-Rule" id="MF_00674"/>
    </source>
</evidence>
<dbReference type="InterPro" id="IPR033913">
    <property type="entry name" value="MTH1175_dom"/>
</dbReference>
<dbReference type="CDD" id="cd00851">
    <property type="entry name" value="MTH1175"/>
    <property type="match status" value="1"/>
</dbReference>
<evidence type="ECO:0000313" key="4">
    <source>
        <dbReference type="EMBL" id="KUK82090.1"/>
    </source>
</evidence>
<evidence type="ECO:0000256" key="1">
    <source>
        <dbReference type="ARBA" id="ARBA00009350"/>
    </source>
</evidence>
<name>A0A124FYS6_9FIRM</name>
<feature type="domain" description="Dinitrogenase iron-molybdenum cofactor biosynthesis" evidence="3">
    <location>
        <begin position="154"/>
        <end position="242"/>
    </location>
</feature>
<dbReference type="PANTHER" id="PTHR37478:SF2">
    <property type="entry name" value="UPF0251 PROTEIN TK0562"/>
    <property type="match status" value="1"/>
</dbReference>
<dbReference type="SUPFAM" id="SSF88659">
    <property type="entry name" value="Sigma3 and sigma4 domains of RNA polymerase sigma factors"/>
    <property type="match status" value="1"/>
</dbReference>
<dbReference type="InterPro" id="IPR036388">
    <property type="entry name" value="WH-like_DNA-bd_sf"/>
</dbReference>
<dbReference type="InterPro" id="IPR003731">
    <property type="entry name" value="Di-Nase_FeMo-co_biosynth"/>
</dbReference>
<gene>
    <name evidence="4" type="ORF">XD97_0505</name>
</gene>
<dbReference type="Proteomes" id="UP000054705">
    <property type="component" value="Unassembled WGS sequence"/>
</dbReference>
<proteinExistence type="inferred from homology"/>
<comment type="caution">
    <text evidence="4">The sequence shown here is derived from an EMBL/GenBank/DDBJ whole genome shotgun (WGS) entry which is preliminary data.</text>
</comment>
<evidence type="ECO:0000313" key="5">
    <source>
        <dbReference type="Proteomes" id="UP000054705"/>
    </source>
</evidence>
<evidence type="ECO:0000259" key="3">
    <source>
        <dbReference type="Pfam" id="PF02579"/>
    </source>
</evidence>
<dbReference type="HAMAP" id="MF_00674">
    <property type="entry name" value="UPF0251"/>
    <property type="match status" value="1"/>
</dbReference>
<dbReference type="EMBL" id="LGGS01000110">
    <property type="protein sequence ID" value="KUK82090.1"/>
    <property type="molecule type" value="Genomic_DNA"/>
</dbReference>
<dbReference type="InterPro" id="IPR036105">
    <property type="entry name" value="DiNase_FeMo-co_biosyn_sf"/>
</dbReference>
<organism evidence="4 5">
    <name type="scientific">Pelotomaculum thermopropionicum</name>
    <dbReference type="NCBI Taxonomy" id="110500"/>
    <lineage>
        <taxon>Bacteria</taxon>
        <taxon>Bacillati</taxon>
        <taxon>Bacillota</taxon>
        <taxon>Clostridia</taxon>
        <taxon>Eubacteriales</taxon>
        <taxon>Desulfotomaculaceae</taxon>
        <taxon>Pelotomaculum</taxon>
    </lineage>
</organism>
<accession>A0A124FYS6</accession>
<dbReference type="Gene3D" id="1.10.10.10">
    <property type="entry name" value="Winged helix-like DNA-binding domain superfamily/Winged helix DNA-binding domain"/>
    <property type="match status" value="1"/>
</dbReference>
<dbReference type="PANTHER" id="PTHR37478">
    <property type="match status" value="1"/>
</dbReference>
<dbReference type="Pfam" id="PF02001">
    <property type="entry name" value="DUF134"/>
    <property type="match status" value="1"/>
</dbReference>
<comment type="similarity">
    <text evidence="1 2">Belongs to the UPF0251 family.</text>
</comment>